<dbReference type="AlphaFoldDB" id="A0A068VQR0"/>
<reference evidence="9" key="1">
    <citation type="submission" date="2014-08" db="EMBL/GenBank/DDBJ databases">
        <authorList>
            <person name="Falentin Helene"/>
        </authorList>
    </citation>
    <scope>NUCLEOTIDE SEQUENCE</scope>
</reference>
<organism evidence="9">
    <name type="scientific">Propionibacterium freudenreichii subsp. freudenreichii</name>
    <dbReference type="NCBI Taxonomy" id="66712"/>
    <lineage>
        <taxon>Bacteria</taxon>
        <taxon>Bacillati</taxon>
        <taxon>Actinomycetota</taxon>
        <taxon>Actinomycetes</taxon>
        <taxon>Propionibacteriales</taxon>
        <taxon>Propionibacteriaceae</taxon>
        <taxon>Propionibacterium</taxon>
    </lineage>
</organism>
<evidence type="ECO:0000256" key="3">
    <source>
        <dbReference type="ARBA" id="ARBA00023110"/>
    </source>
</evidence>
<dbReference type="GO" id="GO:0003755">
    <property type="term" value="F:peptidyl-prolyl cis-trans isomerase activity"/>
    <property type="evidence" value="ECO:0007669"/>
    <property type="project" value="UniProtKB-UniRule"/>
</dbReference>
<protein>
    <recommendedName>
        <fullName evidence="6">Peptidyl-prolyl cis-trans isomerase</fullName>
        <ecNumber evidence="6">5.2.1.8</ecNumber>
    </recommendedName>
</protein>
<sequence length="215" mass="20947">MIMPSSRRRPLTPTPSGVRASWTRLVGLAALPLVLVAAGCAASPGSGTSPSAGTPSATSASAATTTAGSGTSSAGGSAAVLTSLDQVQVTGGVGQAPTVTAQWPVSVDQTLSKVLVAGSGQVVGADATVQVNYSGTNGRTGQVFDSSFKNGKPATFGLAQVIPGFEKGLTGKHVGDRVLIAVTGKDGYDSAGGAAAAGIQVGDSLFFVVDIVAVS</sequence>
<dbReference type="EC" id="5.2.1.8" evidence="6"/>
<evidence type="ECO:0000256" key="5">
    <source>
        <dbReference type="PROSITE-ProRule" id="PRU00277"/>
    </source>
</evidence>
<evidence type="ECO:0000256" key="4">
    <source>
        <dbReference type="ARBA" id="ARBA00023235"/>
    </source>
</evidence>
<gene>
    <name evidence="9" type="ORF">PFCIRM138_04970</name>
</gene>
<feature type="region of interest" description="Disordered" evidence="7">
    <location>
        <begin position="44"/>
        <end position="75"/>
    </location>
</feature>
<evidence type="ECO:0000259" key="8">
    <source>
        <dbReference type="PROSITE" id="PS50059"/>
    </source>
</evidence>
<evidence type="ECO:0000256" key="7">
    <source>
        <dbReference type="SAM" id="MobiDB-lite"/>
    </source>
</evidence>
<evidence type="ECO:0000256" key="1">
    <source>
        <dbReference type="ARBA" id="ARBA00000971"/>
    </source>
</evidence>
<comment type="similarity">
    <text evidence="2 6">Belongs to the FKBP-type PPIase family.</text>
</comment>
<dbReference type="EMBL" id="LM676441">
    <property type="protein sequence ID" value="CEP27684.1"/>
    <property type="molecule type" value="Genomic_DNA"/>
</dbReference>
<comment type="catalytic activity">
    <reaction evidence="1 5 6">
        <text>[protein]-peptidylproline (omega=180) = [protein]-peptidylproline (omega=0)</text>
        <dbReference type="Rhea" id="RHEA:16237"/>
        <dbReference type="Rhea" id="RHEA-COMP:10747"/>
        <dbReference type="Rhea" id="RHEA-COMP:10748"/>
        <dbReference type="ChEBI" id="CHEBI:83833"/>
        <dbReference type="ChEBI" id="CHEBI:83834"/>
        <dbReference type="EC" id="5.2.1.8"/>
    </reaction>
</comment>
<name>A0A068VQR0_PROFF</name>
<dbReference type="InterPro" id="IPR046357">
    <property type="entry name" value="PPIase_dom_sf"/>
</dbReference>
<evidence type="ECO:0000313" key="9">
    <source>
        <dbReference type="EMBL" id="CEP27684.1"/>
    </source>
</evidence>
<dbReference type="InterPro" id="IPR001179">
    <property type="entry name" value="PPIase_FKBP_dom"/>
</dbReference>
<evidence type="ECO:0000256" key="6">
    <source>
        <dbReference type="RuleBase" id="RU003915"/>
    </source>
</evidence>
<evidence type="ECO:0000256" key="2">
    <source>
        <dbReference type="ARBA" id="ARBA00006577"/>
    </source>
</evidence>
<dbReference type="Pfam" id="PF00254">
    <property type="entry name" value="FKBP_C"/>
    <property type="match status" value="1"/>
</dbReference>
<dbReference type="PANTHER" id="PTHR43811">
    <property type="entry name" value="FKBP-TYPE PEPTIDYL-PROLYL CIS-TRANS ISOMERASE FKPA"/>
    <property type="match status" value="1"/>
</dbReference>
<feature type="domain" description="PPIase FKBP-type" evidence="8">
    <location>
        <begin position="126"/>
        <end position="215"/>
    </location>
</feature>
<keyword evidence="4 5" id="KW-0413">Isomerase</keyword>
<dbReference type="PANTHER" id="PTHR43811:SF19">
    <property type="entry name" value="39 KDA FK506-BINDING NUCLEAR PROTEIN"/>
    <property type="match status" value="1"/>
</dbReference>
<dbReference type="PROSITE" id="PS50059">
    <property type="entry name" value="FKBP_PPIASE"/>
    <property type="match status" value="1"/>
</dbReference>
<accession>A0A068VQR0</accession>
<dbReference type="Gene3D" id="3.10.50.40">
    <property type="match status" value="1"/>
</dbReference>
<proteinExistence type="inferred from homology"/>
<dbReference type="SUPFAM" id="SSF54534">
    <property type="entry name" value="FKBP-like"/>
    <property type="match status" value="1"/>
</dbReference>
<keyword evidence="3 5" id="KW-0697">Rotamase</keyword>